<evidence type="ECO:0000256" key="1">
    <source>
        <dbReference type="SAM" id="MobiDB-lite"/>
    </source>
</evidence>
<organism evidence="3 4">
    <name type="scientific">Loktanella gaetbuli</name>
    <dbReference type="NCBI Taxonomy" id="2881335"/>
    <lineage>
        <taxon>Bacteria</taxon>
        <taxon>Pseudomonadati</taxon>
        <taxon>Pseudomonadota</taxon>
        <taxon>Alphaproteobacteria</taxon>
        <taxon>Rhodobacterales</taxon>
        <taxon>Roseobacteraceae</taxon>
        <taxon>Loktanella</taxon>
    </lineage>
</organism>
<dbReference type="Pfam" id="PF02310">
    <property type="entry name" value="B12-binding"/>
    <property type="match status" value="1"/>
</dbReference>
<dbReference type="EMBL" id="JAJATZ010000002">
    <property type="protein sequence ID" value="MCB5198321.1"/>
    <property type="molecule type" value="Genomic_DNA"/>
</dbReference>
<evidence type="ECO:0000313" key="3">
    <source>
        <dbReference type="EMBL" id="MCB5198321.1"/>
    </source>
</evidence>
<protein>
    <submittedName>
        <fullName evidence="3">Cobalamin B12-binding domain-containing protein</fullName>
    </submittedName>
</protein>
<proteinExistence type="predicted"/>
<gene>
    <name evidence="3" type="ORF">LGQ03_03635</name>
</gene>
<comment type="caution">
    <text evidence="3">The sequence shown here is derived from an EMBL/GenBank/DDBJ whole genome shotgun (WGS) entry which is preliminary data.</text>
</comment>
<sequence length="260" mass="28289">MTEKDSRKNQGDPAYRRTSDDSVRDVAKEAMRRLAFRMPKAAEQGFDPGRAEIDRLCQLLTEPDSKPLKQYIKGLLDDGNSPAKIYIGYIASAARRLGQDWVDDCRSFAEVTLGSGRLHQIVRELSAHQDRADGRKGDAPHAMLALAPGETHTLGIEIFANLLRDDGWDVEICIGGTQASILKRAREGSHDVVVLVGYGQGDALIFASLVDDLRAALPDGAVLMAGGIVESAPEIPGVPPEDWLTDLPSAVLRLRQRLPG</sequence>
<feature type="domain" description="B12-binding" evidence="2">
    <location>
        <begin position="139"/>
        <end position="260"/>
    </location>
</feature>
<dbReference type="Proteomes" id="UP001138961">
    <property type="component" value="Unassembled WGS sequence"/>
</dbReference>
<keyword evidence="4" id="KW-1185">Reference proteome</keyword>
<accession>A0ABS8BS91</accession>
<dbReference type="RefSeq" id="WP_226747285.1">
    <property type="nucleotide sequence ID" value="NZ_JAJATZ010000002.1"/>
</dbReference>
<dbReference type="PROSITE" id="PS51332">
    <property type="entry name" value="B12_BINDING"/>
    <property type="match status" value="1"/>
</dbReference>
<dbReference type="SUPFAM" id="SSF52242">
    <property type="entry name" value="Cobalamin (vitamin B12)-binding domain"/>
    <property type="match status" value="1"/>
</dbReference>
<dbReference type="InterPro" id="IPR036724">
    <property type="entry name" value="Cobalamin-bd_sf"/>
</dbReference>
<dbReference type="Gene3D" id="3.40.50.280">
    <property type="entry name" value="Cobalamin-binding domain"/>
    <property type="match status" value="1"/>
</dbReference>
<dbReference type="InterPro" id="IPR006158">
    <property type="entry name" value="Cobalamin-bd"/>
</dbReference>
<reference evidence="3" key="1">
    <citation type="submission" date="2021-10" db="EMBL/GenBank/DDBJ databases">
        <title>Loktanella gaetbuli sp. nov., isolated from a tidal flat.</title>
        <authorList>
            <person name="Park S."/>
            <person name="Yoon J.-H."/>
        </authorList>
    </citation>
    <scope>NUCLEOTIDE SEQUENCE</scope>
    <source>
        <strain evidence="3">TSTF-M6</strain>
    </source>
</reference>
<feature type="region of interest" description="Disordered" evidence="1">
    <location>
        <begin position="1"/>
        <end position="24"/>
    </location>
</feature>
<evidence type="ECO:0000259" key="2">
    <source>
        <dbReference type="PROSITE" id="PS51332"/>
    </source>
</evidence>
<name>A0ABS8BS91_9RHOB</name>
<evidence type="ECO:0000313" key="4">
    <source>
        <dbReference type="Proteomes" id="UP001138961"/>
    </source>
</evidence>